<dbReference type="InterPro" id="IPR018506">
    <property type="entry name" value="Cyt_B5_heme-BS"/>
</dbReference>
<organism evidence="12 13">
    <name type="scientific">Angiostrongylus cantonensis</name>
    <name type="common">Rat lungworm</name>
    <dbReference type="NCBI Taxonomy" id="6313"/>
    <lineage>
        <taxon>Eukaryota</taxon>
        <taxon>Metazoa</taxon>
        <taxon>Ecdysozoa</taxon>
        <taxon>Nematoda</taxon>
        <taxon>Chromadorea</taxon>
        <taxon>Rhabditida</taxon>
        <taxon>Rhabditina</taxon>
        <taxon>Rhabditomorpha</taxon>
        <taxon>Strongyloidea</taxon>
        <taxon>Metastrongylidae</taxon>
        <taxon>Angiostrongylus</taxon>
    </lineage>
</organism>
<reference evidence="12" key="1">
    <citation type="submission" date="2012-09" db="EMBL/GenBank/DDBJ databases">
        <authorList>
            <person name="Martin A.A."/>
        </authorList>
    </citation>
    <scope>NUCLEOTIDE SEQUENCE</scope>
</reference>
<dbReference type="PROSITE" id="PS50255">
    <property type="entry name" value="CYTOCHROME_B5_2"/>
    <property type="match status" value="1"/>
</dbReference>
<keyword evidence="6" id="KW-0274">FAD</keyword>
<dbReference type="Proteomes" id="UP000035642">
    <property type="component" value="Unassembled WGS sequence"/>
</dbReference>
<dbReference type="PANTHER" id="PTHR46237">
    <property type="entry name" value="CYTOCHROME B5 REDUCTASE 4 FAMILY MEMBER"/>
    <property type="match status" value="1"/>
</dbReference>
<evidence type="ECO:0000313" key="12">
    <source>
        <dbReference type="Proteomes" id="UP000035642"/>
    </source>
</evidence>
<evidence type="ECO:0000256" key="9">
    <source>
        <dbReference type="RuleBase" id="RU362121"/>
    </source>
</evidence>
<keyword evidence="5 9" id="KW-0479">Metal-binding</keyword>
<dbReference type="InterPro" id="IPR039261">
    <property type="entry name" value="FNR_nucleotide-bd"/>
</dbReference>
<dbReference type="SUPFAM" id="SSF63380">
    <property type="entry name" value="Riboflavin synthase domain-like"/>
    <property type="match status" value="1"/>
</dbReference>
<feature type="domain" description="Cytochrome b5 heme-binding" evidence="10">
    <location>
        <begin position="41"/>
        <end position="117"/>
    </location>
</feature>
<proteinExistence type="inferred from homology"/>
<dbReference type="PRINTS" id="PR00406">
    <property type="entry name" value="CYTB5RDTASE"/>
</dbReference>
<dbReference type="InterPro" id="IPR051872">
    <property type="entry name" value="Cytochrome_b5/Flavoprotein_Rdt"/>
</dbReference>
<evidence type="ECO:0000256" key="5">
    <source>
        <dbReference type="ARBA" id="ARBA00022723"/>
    </source>
</evidence>
<comment type="cofactor">
    <cofactor evidence="1">
        <name>FAD</name>
        <dbReference type="ChEBI" id="CHEBI:57692"/>
    </cofactor>
</comment>
<dbReference type="InterPro" id="IPR001433">
    <property type="entry name" value="OxRdtase_FAD/NAD-bd"/>
</dbReference>
<dbReference type="PANTHER" id="PTHR46237:SF1">
    <property type="entry name" value="CYTOCHROME B5 REDUCTASE 4"/>
    <property type="match status" value="1"/>
</dbReference>
<evidence type="ECO:0000256" key="2">
    <source>
        <dbReference type="ARBA" id="ARBA00006105"/>
    </source>
</evidence>
<dbReference type="GO" id="GO:0020037">
    <property type="term" value="F:heme binding"/>
    <property type="evidence" value="ECO:0007669"/>
    <property type="project" value="UniProtKB-UniRule"/>
</dbReference>
<keyword evidence="3 9" id="KW-0349">Heme</keyword>
<comment type="similarity">
    <text evidence="9">Belongs to the cytochrome b5 family.</text>
</comment>
<evidence type="ECO:0000256" key="6">
    <source>
        <dbReference type="ARBA" id="ARBA00022827"/>
    </source>
</evidence>
<dbReference type="GO" id="GO:0046872">
    <property type="term" value="F:metal ion binding"/>
    <property type="evidence" value="ECO:0007669"/>
    <property type="project" value="UniProtKB-UniRule"/>
</dbReference>
<dbReference type="InterPro" id="IPR017938">
    <property type="entry name" value="Riboflavin_synthase-like_b-brl"/>
</dbReference>
<dbReference type="GO" id="GO:0005783">
    <property type="term" value="C:endoplasmic reticulum"/>
    <property type="evidence" value="ECO:0007669"/>
    <property type="project" value="TreeGrafter"/>
</dbReference>
<dbReference type="GO" id="GO:0006801">
    <property type="term" value="P:superoxide metabolic process"/>
    <property type="evidence" value="ECO:0007669"/>
    <property type="project" value="TreeGrafter"/>
</dbReference>
<evidence type="ECO:0000256" key="1">
    <source>
        <dbReference type="ARBA" id="ARBA00001974"/>
    </source>
</evidence>
<dbReference type="Gene3D" id="3.10.120.10">
    <property type="entry name" value="Cytochrome b5-like heme/steroid binding domain"/>
    <property type="match status" value="1"/>
</dbReference>
<evidence type="ECO:0000256" key="8">
    <source>
        <dbReference type="ARBA" id="ARBA00023004"/>
    </source>
</evidence>
<dbReference type="FunFam" id="3.10.120.10:FF:000001">
    <property type="entry name" value="Cytochrome b5 reductase 4"/>
    <property type="match status" value="1"/>
</dbReference>
<dbReference type="SUPFAM" id="SSF52343">
    <property type="entry name" value="Ferredoxin reductase-like, C-terminal NADP-linked domain"/>
    <property type="match status" value="1"/>
</dbReference>
<evidence type="ECO:0000313" key="13">
    <source>
        <dbReference type="WBParaSite" id="ACAC_0000922201-mRNA-1"/>
    </source>
</evidence>
<evidence type="ECO:0000259" key="10">
    <source>
        <dbReference type="PROSITE" id="PS50255"/>
    </source>
</evidence>
<evidence type="ECO:0000256" key="7">
    <source>
        <dbReference type="ARBA" id="ARBA00023002"/>
    </source>
</evidence>
<dbReference type="AlphaFoldDB" id="A0A0K0DEE6"/>
<dbReference type="InterPro" id="IPR001199">
    <property type="entry name" value="Cyt_B5-like_heme/steroid-bd"/>
</dbReference>
<dbReference type="InterPro" id="IPR001709">
    <property type="entry name" value="Flavoprot_Pyr_Nucl_cyt_Rdtase"/>
</dbReference>
<dbReference type="SUPFAM" id="SSF55856">
    <property type="entry name" value="Cytochrome b5-like heme/steroid binding domain"/>
    <property type="match status" value="1"/>
</dbReference>
<keyword evidence="7" id="KW-0560">Oxidoreductase</keyword>
<dbReference type="PROSITE" id="PS00191">
    <property type="entry name" value="CYTOCHROME_B5_1"/>
    <property type="match status" value="1"/>
</dbReference>
<dbReference type="Pfam" id="PF00175">
    <property type="entry name" value="NAD_binding_1"/>
    <property type="match status" value="1"/>
</dbReference>
<dbReference type="STRING" id="6313.A0A0K0DEE6"/>
<reference evidence="13" key="2">
    <citation type="submission" date="2016-04" db="UniProtKB">
        <authorList>
            <consortium name="WormBaseParasite"/>
        </authorList>
    </citation>
    <scope>IDENTIFICATION</scope>
</reference>
<dbReference type="GO" id="GO:0004128">
    <property type="term" value="F:cytochrome-b5 reductase activity, acting on NAD(P)H"/>
    <property type="evidence" value="ECO:0007669"/>
    <property type="project" value="TreeGrafter"/>
</dbReference>
<dbReference type="PROSITE" id="PS51384">
    <property type="entry name" value="FAD_FR"/>
    <property type="match status" value="1"/>
</dbReference>
<dbReference type="InterPro" id="IPR017927">
    <property type="entry name" value="FAD-bd_FR_type"/>
</dbReference>
<accession>A0A0K0DEE6</accession>
<keyword evidence="12" id="KW-1185">Reference proteome</keyword>
<dbReference type="SMART" id="SM01117">
    <property type="entry name" value="Cyt-b5"/>
    <property type="match status" value="1"/>
</dbReference>
<feature type="domain" description="FAD-binding FR-type" evidence="11">
    <location>
        <begin position="157"/>
        <end position="276"/>
    </location>
</feature>
<dbReference type="Pfam" id="PF00173">
    <property type="entry name" value="Cyt-b5"/>
    <property type="match status" value="1"/>
</dbReference>
<evidence type="ECO:0000259" key="11">
    <source>
        <dbReference type="PROSITE" id="PS51384"/>
    </source>
</evidence>
<evidence type="ECO:0000256" key="4">
    <source>
        <dbReference type="ARBA" id="ARBA00022630"/>
    </source>
</evidence>
<protein>
    <submittedName>
        <fullName evidence="13">Cytochrome-b5 reductase</fullName>
    </submittedName>
</protein>
<dbReference type="WBParaSite" id="ACAC_0000922201-mRNA-1">
    <property type="protein sequence ID" value="ACAC_0000922201-mRNA-1"/>
    <property type="gene ID" value="ACAC_0000922201"/>
</dbReference>
<sequence length="390" mass="44023">LFKNLVGKRTEYGRFKVELPRGRSLVDWIRLASGKILAKKNMSVDHVELVKHNKREDCWVHLFGQVYDVTSYLEFHPGGIPELMRAAGNDSTGLFNHYHPWVNYERMLKSCLVGRFTGDLSMCDVVTGEKSVTLSCEDWNASDLALENILVDLSQSEKHFRIVVQEKRPVSHHTLLFTLRLPEGLFFPVAPGRHVSVKIHKGGSRCVPYYHFPYFCLGSTLYRFYTPEGNGWCNGSATISLMIKIYSDGICTPCLGNLAVGDSIEVSEPIGKTDLSRWISPECDLVLLAAGTGITPMVNVLISRLRKMEMNPCNTRLLLFNKTEQDIVSDDWLPIKWDDNTVKVEHILTSPSEGWNGRRGHIDADMIPPVHTSMRVLVCGPDEFNQNATK</sequence>
<dbReference type="InterPro" id="IPR008333">
    <property type="entry name" value="Cbr1-like_FAD-bd_dom"/>
</dbReference>
<dbReference type="InterPro" id="IPR036400">
    <property type="entry name" value="Cyt_B5-like_heme/steroid_sf"/>
</dbReference>
<dbReference type="Gene3D" id="3.40.50.80">
    <property type="entry name" value="Nucleotide-binding domain of ferredoxin-NADP reductase (FNR) module"/>
    <property type="match status" value="1"/>
</dbReference>
<name>A0A0K0DEE6_ANGCA</name>
<dbReference type="CDD" id="cd06183">
    <property type="entry name" value="cyt_b5_reduct_like"/>
    <property type="match status" value="1"/>
</dbReference>
<evidence type="ECO:0000256" key="3">
    <source>
        <dbReference type="ARBA" id="ARBA00022617"/>
    </source>
</evidence>
<dbReference type="PRINTS" id="PR00371">
    <property type="entry name" value="FPNCR"/>
</dbReference>
<comment type="similarity">
    <text evidence="2">Belongs to the flavoprotein pyridine nucleotide cytochrome reductase family.</text>
</comment>
<dbReference type="Gene3D" id="2.40.30.10">
    <property type="entry name" value="Translation factors"/>
    <property type="match status" value="1"/>
</dbReference>
<keyword evidence="8 9" id="KW-0408">Iron</keyword>
<dbReference type="Pfam" id="PF00970">
    <property type="entry name" value="FAD_binding_6"/>
    <property type="match status" value="1"/>
</dbReference>
<keyword evidence="4" id="KW-0285">Flavoprotein</keyword>